<dbReference type="OrthoDB" id="6051552at2759"/>
<feature type="region of interest" description="Disordered" evidence="7">
    <location>
        <begin position="1185"/>
        <end position="1279"/>
    </location>
</feature>
<dbReference type="InterPro" id="IPR003886">
    <property type="entry name" value="NIDO_dom"/>
</dbReference>
<protein>
    <recommendedName>
        <fullName evidence="16">Protein mesh</fullName>
    </recommendedName>
</protein>
<dbReference type="SUPFAM" id="SSF57535">
    <property type="entry name" value="Complement control module/SCR domain"/>
    <property type="match status" value="1"/>
</dbReference>
<dbReference type="InterPro" id="IPR001846">
    <property type="entry name" value="VWF_type-D"/>
</dbReference>
<keyword evidence="9" id="KW-0732">Signal</keyword>
<dbReference type="GO" id="GO:0016020">
    <property type="term" value="C:membrane"/>
    <property type="evidence" value="ECO:0007669"/>
    <property type="project" value="UniProtKB-SubCell"/>
</dbReference>
<sequence length="1279" mass="145517">MNGLVLVILLIGLASGQEGTQELKKEDSPLPSVEEFPKADALLARGSGPSNPQPPPPPPPPPNESPPPKSSASSPSKSGTDFRYPRDYDPMFSRIGPPSNFNPDGDSYVITQERLSQIREPLMYPYYDGGVQDEFWGENDYQDNFNSGTSLLDKKLNFLLPFFGFAFNYTWISLNGYVGFSDNLRVIRSYPLHFPTETWPHDNDPSFMGPFFSECRIGLLRGDEANLKKPGVYFRVERDLQARKDQFGVELRERLRWDIREGMIGSEIFTPKHAFIVTWKNVTFNGGQKPNALYVTNTFQLVVTTDEVMTYAMFNYEWLGWTTHTGAGGSSDDGQGGTPAYVGFNAGNGSRAFEYKPFSQLTTIRDLTSTGNANGKPGRHMFRVDEKIYPGSCNPDPQGTNLPLVFAPENGNMLGGTVVNVTGPCFTPGQRVTCRFEDWDVEGIVVDSNRASCVMPRMSISGYIDFAVSQDGGPYYWKGKFFVETPMLAPEGIWFTNLEYQSKNPGLVHIQWAKFNLTKDESAKVQISIWGYKEDTIDPKLYWIDMIEEGTSNTGDYKIIPQDFVGRNNRELSDFTFGMIQVNLTDPLSVLKLKNTPVLWSKPIPLGWYFAPQWRRRYGDNWANALCNNWISVDRAMKLFTYEIPKCPCLIEQAVAAKGYFAPDLECDKDGNTECLWHQGAQHCIRSGMANKDAAGQQCCYDREGYLMMTTDTQWGGNPHRAHDFGMIPYYEANKVPTLSHYYHDIIPFYFCCMWQHEQSEGCTSFRFERRISQDCVGYQPPGTAAVYGDPHFHTFDDTEYTFNGKGEFVLVRANSNKQKLDVQGRFEAVHPNRLHESKATMLTSIAARDNVSSTVEVRLRPKEGQWRYRLDVIVDHRFFYFDRYPQKIQAFKGVTVYVPTNILNQSHVVVMFQSGAGIEVVENRGYLTARVYLPLSFINQTRGLFGNWSFNMEDDFQLPEDDPNNYLSMDMSNLDRIHNAFGMKWILDDKEDPYKGKSLFYHEHGKSSNFYFDETFLPEMDIEPEIPTNVTLTPSEVRKFCGESYQCYFDYAVTMDREFAKWSKHYQDEFVNIKKYGLRKVTSCGALPIPKHGRKSTFAFTVGTEVKFDCDPGFILTGERRRWCYATGEWSHPEEGRSYCMPEDEFYARQAGITSGIVLAVIVPIVVLAVCFLLTIRKRRRERVEGMGERERFMKAPPPVAFSTPAFSHSPRSDPSPPSSQSDHSRPTSSPDSANPRTTVEPRFRGGAYYTGEPLPNKLNAEFYDYDEGDSTHSSRTE</sequence>
<dbReference type="SMART" id="SM00216">
    <property type="entry name" value="VWD"/>
    <property type="match status" value="1"/>
</dbReference>
<proteinExistence type="predicted"/>
<keyword evidence="5" id="KW-1015">Disulfide bond</keyword>
<dbReference type="AlphaFoldDB" id="A0A7R8X602"/>
<dbReference type="InterPro" id="IPR013783">
    <property type="entry name" value="Ig-like_fold"/>
</dbReference>
<dbReference type="Pfam" id="PF23263">
    <property type="entry name" value="C8-3_MUC4"/>
    <property type="match status" value="1"/>
</dbReference>
<feature type="transmembrane region" description="Helical" evidence="8">
    <location>
        <begin position="1157"/>
        <end position="1177"/>
    </location>
</feature>
<dbReference type="Proteomes" id="UP000677054">
    <property type="component" value="Unassembled WGS sequence"/>
</dbReference>
<feature type="compositionally biased region" description="Basic and acidic residues" evidence="7">
    <location>
        <begin position="1185"/>
        <end position="1195"/>
    </location>
</feature>
<keyword evidence="4 8" id="KW-0472">Membrane</keyword>
<dbReference type="EMBL" id="LR899965">
    <property type="protein sequence ID" value="CAD7243544.1"/>
    <property type="molecule type" value="Genomic_DNA"/>
</dbReference>
<dbReference type="PROSITE" id="PS50923">
    <property type="entry name" value="SUSHI"/>
    <property type="match status" value="1"/>
</dbReference>
<evidence type="ECO:0000259" key="13">
    <source>
        <dbReference type="PROSITE" id="PS51233"/>
    </source>
</evidence>
<comment type="subcellular location">
    <subcellularLocation>
        <location evidence="1">Membrane</location>
    </subcellularLocation>
</comment>
<feature type="domain" description="Sushi" evidence="11">
    <location>
        <begin position="1083"/>
        <end position="1143"/>
    </location>
</feature>
<dbReference type="EMBL" id="CAJPEV010000448">
    <property type="protein sequence ID" value="CAG0885412.1"/>
    <property type="molecule type" value="Genomic_DNA"/>
</dbReference>
<dbReference type="Pfam" id="PF06119">
    <property type="entry name" value="NIDO"/>
    <property type="match status" value="1"/>
</dbReference>
<evidence type="ECO:0000256" key="4">
    <source>
        <dbReference type="ARBA" id="ARBA00023136"/>
    </source>
</evidence>
<dbReference type="Pfam" id="PF00084">
    <property type="entry name" value="Sushi"/>
    <property type="match status" value="1"/>
</dbReference>
<organism evidence="14">
    <name type="scientific">Darwinula stevensoni</name>
    <dbReference type="NCBI Taxonomy" id="69355"/>
    <lineage>
        <taxon>Eukaryota</taxon>
        <taxon>Metazoa</taxon>
        <taxon>Ecdysozoa</taxon>
        <taxon>Arthropoda</taxon>
        <taxon>Crustacea</taxon>
        <taxon>Oligostraca</taxon>
        <taxon>Ostracoda</taxon>
        <taxon>Podocopa</taxon>
        <taxon>Podocopida</taxon>
        <taxon>Darwinulocopina</taxon>
        <taxon>Darwinuloidea</taxon>
        <taxon>Darwinulidae</taxon>
        <taxon>Darwinula</taxon>
    </lineage>
</organism>
<evidence type="ECO:0000256" key="8">
    <source>
        <dbReference type="SAM" id="Phobius"/>
    </source>
</evidence>
<dbReference type="InterPro" id="IPR035976">
    <property type="entry name" value="Sushi/SCR/CCP_sf"/>
</dbReference>
<evidence type="ECO:0000313" key="14">
    <source>
        <dbReference type="EMBL" id="CAD7243544.1"/>
    </source>
</evidence>
<name>A0A7R8X602_9CRUS</name>
<evidence type="ECO:0000256" key="1">
    <source>
        <dbReference type="ARBA" id="ARBA00004370"/>
    </source>
</evidence>
<dbReference type="CDD" id="cd00033">
    <property type="entry name" value="CCP"/>
    <property type="match status" value="1"/>
</dbReference>
<feature type="compositionally biased region" description="Polar residues" evidence="7">
    <location>
        <begin position="1229"/>
        <end position="1239"/>
    </location>
</feature>
<dbReference type="InterPro" id="IPR051495">
    <property type="entry name" value="Epithelial_Barrier/Signaling"/>
</dbReference>
<dbReference type="GO" id="GO:0007160">
    <property type="term" value="P:cell-matrix adhesion"/>
    <property type="evidence" value="ECO:0007669"/>
    <property type="project" value="InterPro"/>
</dbReference>
<dbReference type="InterPro" id="IPR014756">
    <property type="entry name" value="Ig_E-set"/>
</dbReference>
<evidence type="ECO:0000256" key="7">
    <source>
        <dbReference type="SAM" id="MobiDB-lite"/>
    </source>
</evidence>
<dbReference type="PANTHER" id="PTHR13802:SF52">
    <property type="entry name" value="MUCIN-4"/>
    <property type="match status" value="1"/>
</dbReference>
<dbReference type="PANTHER" id="PTHR13802">
    <property type="entry name" value="MUCIN 4-RELATED"/>
    <property type="match status" value="1"/>
</dbReference>
<feature type="domain" description="AMOP" evidence="10">
    <location>
        <begin position="619"/>
        <end position="770"/>
    </location>
</feature>
<evidence type="ECO:0000256" key="5">
    <source>
        <dbReference type="ARBA" id="ARBA00023157"/>
    </source>
</evidence>
<dbReference type="InterPro" id="IPR056619">
    <property type="entry name" value="C8-3_MUC4"/>
</dbReference>
<keyword evidence="3 8" id="KW-1133">Transmembrane helix</keyword>
<feature type="compositionally biased region" description="Pro residues" evidence="7">
    <location>
        <begin position="51"/>
        <end position="69"/>
    </location>
</feature>
<dbReference type="PROSITE" id="PS50856">
    <property type="entry name" value="AMOP"/>
    <property type="match status" value="1"/>
</dbReference>
<keyword evidence="15" id="KW-1185">Reference proteome</keyword>
<keyword evidence="2 8" id="KW-0812">Transmembrane</keyword>
<comment type="caution">
    <text evidence="6">Lacks conserved residue(s) required for the propagation of feature annotation.</text>
</comment>
<dbReference type="InterPro" id="IPR000436">
    <property type="entry name" value="Sushi_SCR_CCP_dom"/>
</dbReference>
<dbReference type="SUPFAM" id="SSF81296">
    <property type="entry name" value="E set domains"/>
    <property type="match status" value="1"/>
</dbReference>
<dbReference type="Pfam" id="PF03782">
    <property type="entry name" value="AMOP"/>
    <property type="match status" value="1"/>
</dbReference>
<feature type="domain" description="VWFD" evidence="13">
    <location>
        <begin position="783"/>
        <end position="994"/>
    </location>
</feature>
<evidence type="ECO:0000256" key="3">
    <source>
        <dbReference type="ARBA" id="ARBA00022989"/>
    </source>
</evidence>
<gene>
    <name evidence="14" type="ORF">DSTB1V02_LOCUS3461</name>
</gene>
<feature type="chain" id="PRO_5036402431" description="Protein mesh" evidence="9">
    <location>
        <begin position="17"/>
        <end position="1279"/>
    </location>
</feature>
<dbReference type="Gene3D" id="2.60.40.10">
    <property type="entry name" value="Immunoglobulins"/>
    <property type="match status" value="1"/>
</dbReference>
<evidence type="ECO:0000256" key="2">
    <source>
        <dbReference type="ARBA" id="ARBA00022692"/>
    </source>
</evidence>
<evidence type="ECO:0000259" key="12">
    <source>
        <dbReference type="PROSITE" id="PS51220"/>
    </source>
</evidence>
<dbReference type="SMART" id="SM00539">
    <property type="entry name" value="NIDO"/>
    <property type="match status" value="1"/>
</dbReference>
<feature type="region of interest" description="Disordered" evidence="7">
    <location>
        <begin position="17"/>
        <end position="83"/>
    </location>
</feature>
<evidence type="ECO:0000256" key="6">
    <source>
        <dbReference type="PROSITE-ProRule" id="PRU00302"/>
    </source>
</evidence>
<feature type="domain" description="NIDO" evidence="12">
    <location>
        <begin position="210"/>
        <end position="387"/>
    </location>
</feature>
<dbReference type="PROSITE" id="PS51220">
    <property type="entry name" value="NIDO"/>
    <property type="match status" value="1"/>
</dbReference>
<evidence type="ECO:0000259" key="10">
    <source>
        <dbReference type="PROSITE" id="PS50856"/>
    </source>
</evidence>
<keyword evidence="6" id="KW-0768">Sushi</keyword>
<dbReference type="SMART" id="SM00723">
    <property type="entry name" value="AMOP"/>
    <property type="match status" value="1"/>
</dbReference>
<dbReference type="InterPro" id="IPR005533">
    <property type="entry name" value="AMOP_dom"/>
</dbReference>
<evidence type="ECO:0008006" key="16">
    <source>
        <dbReference type="Google" id="ProtNLM"/>
    </source>
</evidence>
<dbReference type="Pfam" id="PF00094">
    <property type="entry name" value="VWD"/>
    <property type="match status" value="1"/>
</dbReference>
<evidence type="ECO:0000259" key="11">
    <source>
        <dbReference type="PROSITE" id="PS50923"/>
    </source>
</evidence>
<evidence type="ECO:0000256" key="9">
    <source>
        <dbReference type="SAM" id="SignalP"/>
    </source>
</evidence>
<dbReference type="SMART" id="SM00032">
    <property type="entry name" value="CCP"/>
    <property type="match status" value="1"/>
</dbReference>
<evidence type="ECO:0000313" key="15">
    <source>
        <dbReference type="Proteomes" id="UP000677054"/>
    </source>
</evidence>
<dbReference type="Gene3D" id="2.10.70.10">
    <property type="entry name" value="Complement Module, domain 1"/>
    <property type="match status" value="1"/>
</dbReference>
<dbReference type="PROSITE" id="PS51233">
    <property type="entry name" value="VWFD"/>
    <property type="match status" value="1"/>
</dbReference>
<accession>A0A7R8X602</accession>
<feature type="signal peptide" evidence="9">
    <location>
        <begin position="1"/>
        <end position="16"/>
    </location>
</feature>
<reference evidence="14" key="1">
    <citation type="submission" date="2020-11" db="EMBL/GenBank/DDBJ databases">
        <authorList>
            <person name="Tran Van P."/>
        </authorList>
    </citation>
    <scope>NUCLEOTIDE SEQUENCE</scope>
</reference>